<accession>A0ABS5DMM2</accession>
<comment type="subunit">
    <text evidence="3">Homodimer. Interacts with LigD.</text>
</comment>
<organism evidence="6 7">
    <name type="scientific">Saccharopolyspora endophytica</name>
    <dbReference type="NCBI Taxonomy" id="543886"/>
    <lineage>
        <taxon>Bacteria</taxon>
        <taxon>Bacillati</taxon>
        <taxon>Actinomycetota</taxon>
        <taxon>Actinomycetes</taxon>
        <taxon>Pseudonocardiales</taxon>
        <taxon>Pseudonocardiaceae</taxon>
        <taxon>Saccharopolyspora</taxon>
    </lineage>
</organism>
<keyword evidence="3" id="KW-0227">DNA damage</keyword>
<gene>
    <name evidence="3" type="primary">ku</name>
    <name evidence="6" type="ORF">KBO27_26675</name>
</gene>
<dbReference type="PIRSF" id="PIRSF006493">
    <property type="entry name" value="Prok_Ku"/>
    <property type="match status" value="1"/>
</dbReference>
<dbReference type="SUPFAM" id="SSF100939">
    <property type="entry name" value="SPOC domain-like"/>
    <property type="match status" value="1"/>
</dbReference>
<evidence type="ECO:0000256" key="2">
    <source>
        <dbReference type="ARBA" id="ARBA00023172"/>
    </source>
</evidence>
<feature type="region of interest" description="Disordered" evidence="4">
    <location>
        <begin position="212"/>
        <end position="250"/>
    </location>
</feature>
<protein>
    <recommendedName>
        <fullName evidence="3">Non-homologous end joining protein Ku</fullName>
    </recommendedName>
</protein>
<dbReference type="EMBL" id="JAGPXE010000013">
    <property type="protein sequence ID" value="MBQ0927539.1"/>
    <property type="molecule type" value="Genomic_DNA"/>
</dbReference>
<dbReference type="Proteomes" id="UP000674084">
    <property type="component" value="Unassembled WGS sequence"/>
</dbReference>
<evidence type="ECO:0000256" key="4">
    <source>
        <dbReference type="SAM" id="MobiDB-lite"/>
    </source>
</evidence>
<dbReference type="HAMAP" id="MF_01875">
    <property type="entry name" value="Prokaryotic_Ku"/>
    <property type="match status" value="1"/>
</dbReference>
<feature type="domain" description="Ku" evidence="5">
    <location>
        <begin position="39"/>
        <end position="167"/>
    </location>
</feature>
<evidence type="ECO:0000259" key="5">
    <source>
        <dbReference type="SMART" id="SM00559"/>
    </source>
</evidence>
<keyword evidence="1 3" id="KW-0238">DNA-binding</keyword>
<dbReference type="PANTHER" id="PTHR41251:SF1">
    <property type="entry name" value="NON-HOMOLOGOUS END JOINING PROTEIN KU"/>
    <property type="match status" value="1"/>
</dbReference>
<evidence type="ECO:0000256" key="1">
    <source>
        <dbReference type="ARBA" id="ARBA00023125"/>
    </source>
</evidence>
<keyword evidence="2 3" id="KW-0233">DNA recombination</keyword>
<dbReference type="Pfam" id="PF02735">
    <property type="entry name" value="Ku"/>
    <property type="match status" value="1"/>
</dbReference>
<dbReference type="InterPro" id="IPR009187">
    <property type="entry name" value="Prok_Ku"/>
</dbReference>
<comment type="caution">
    <text evidence="6">The sequence shown here is derived from an EMBL/GenBank/DDBJ whole genome shotgun (WGS) entry which is preliminary data.</text>
</comment>
<dbReference type="Gene3D" id="2.40.290.10">
    <property type="match status" value="1"/>
</dbReference>
<proteinExistence type="inferred from homology"/>
<comment type="function">
    <text evidence="3">With LigD forms a non-homologous end joining (NHEJ) DNA repair enzyme, which repairs dsDNA breaks with reduced fidelity. Binds linear dsDNA with 5'- and 3'- overhangs but not closed circular dsDNA nor ssDNA. Recruits and stimulates the ligase activity of LigD.</text>
</comment>
<dbReference type="SMART" id="SM00559">
    <property type="entry name" value="Ku78"/>
    <property type="match status" value="1"/>
</dbReference>
<dbReference type="PANTHER" id="PTHR41251">
    <property type="entry name" value="NON-HOMOLOGOUS END JOINING PROTEIN KU"/>
    <property type="match status" value="1"/>
</dbReference>
<evidence type="ECO:0000313" key="6">
    <source>
        <dbReference type="EMBL" id="MBQ0927539.1"/>
    </source>
</evidence>
<dbReference type="RefSeq" id="WP_210972591.1">
    <property type="nucleotide sequence ID" value="NZ_JAGPXE010000013.1"/>
</dbReference>
<evidence type="ECO:0000313" key="7">
    <source>
        <dbReference type="Proteomes" id="UP000674084"/>
    </source>
</evidence>
<evidence type="ECO:0000256" key="3">
    <source>
        <dbReference type="HAMAP-Rule" id="MF_01875"/>
    </source>
</evidence>
<name>A0ABS5DMM2_9PSEU</name>
<comment type="similarity">
    <text evidence="3">Belongs to the prokaryotic Ku family.</text>
</comment>
<sequence length="250" mass="27930">MTLPVQLFTATEDHTVRFHQYERGTTDRIRYQRINERTGREVDYYEIVKGRTVQGRVVTVEDSELDEIAPGRSRSISITAFVDVDEINPAFFGRTYWLAPDTSDHRRPYTLLHQAMSQTNRAGIATCVLRGRQHLALVRADEHALALTTLRWPDELRDPTAVLGRSTSGEEPSEDELQAATTVINAMSGPWKPQDYEDTYAVQVEQLLQAKAQGALPAAAPAPPEPTSVSDLERALRASLESATSRRRGA</sequence>
<dbReference type="InterPro" id="IPR006164">
    <property type="entry name" value="DNA_bd_Ku70/Ku80"/>
</dbReference>
<dbReference type="InterPro" id="IPR016194">
    <property type="entry name" value="SPOC-like_C_dom_sf"/>
</dbReference>
<dbReference type="NCBIfam" id="TIGR02772">
    <property type="entry name" value="Ku_bact"/>
    <property type="match status" value="1"/>
</dbReference>
<reference evidence="6 7" key="1">
    <citation type="submission" date="2021-04" db="EMBL/GenBank/DDBJ databases">
        <title>Whole-genome sequencing of Saccharopolyspora endophytica KCTC 19397.</title>
        <authorList>
            <person name="Ay H."/>
            <person name="Saygin H."/>
            <person name="Sahin N."/>
        </authorList>
    </citation>
    <scope>NUCLEOTIDE SEQUENCE [LARGE SCALE GENOMIC DNA]</scope>
    <source>
        <strain evidence="6 7">KCTC 19397</strain>
    </source>
</reference>
<keyword evidence="3" id="KW-0234">DNA repair</keyword>
<keyword evidence="7" id="KW-1185">Reference proteome</keyword>